<accession>A0AAD1XWS4</accession>
<feature type="chain" id="PRO_5042177515" evidence="1">
    <location>
        <begin position="17"/>
        <end position="200"/>
    </location>
</feature>
<protein>
    <submittedName>
        <fullName evidence="2">Uncharacterized protein</fullName>
    </submittedName>
</protein>
<gene>
    <name evidence="2" type="ORF">ECRASSUSDP1_LOCUS22211</name>
</gene>
<sequence length="200" mass="22153">MVTKIIFLLFVCGALGAVVNRTYTDETAIVADFGETDYEVLLNTDGYGPRGGGCKRNALACVKSDESYQIRDGDKAFSFGVFTGGWACTDYFTSFENSTVSVSEAGDVVTWNSDGTSFEESRSQDVGDDENLKYYYTTKYLFNEESYAYTNFPSSSEVGYYKCFQLDHGFGMGSPLDLAKYESFKVKVTPSSGFVKNLLR</sequence>
<dbReference type="EMBL" id="CAMPGE010022754">
    <property type="protein sequence ID" value="CAI2380771.1"/>
    <property type="molecule type" value="Genomic_DNA"/>
</dbReference>
<proteinExistence type="predicted"/>
<evidence type="ECO:0000256" key="1">
    <source>
        <dbReference type="SAM" id="SignalP"/>
    </source>
</evidence>
<feature type="signal peptide" evidence="1">
    <location>
        <begin position="1"/>
        <end position="16"/>
    </location>
</feature>
<dbReference type="Proteomes" id="UP001295684">
    <property type="component" value="Unassembled WGS sequence"/>
</dbReference>
<organism evidence="2 3">
    <name type="scientific">Euplotes crassus</name>
    <dbReference type="NCBI Taxonomy" id="5936"/>
    <lineage>
        <taxon>Eukaryota</taxon>
        <taxon>Sar</taxon>
        <taxon>Alveolata</taxon>
        <taxon>Ciliophora</taxon>
        <taxon>Intramacronucleata</taxon>
        <taxon>Spirotrichea</taxon>
        <taxon>Hypotrichia</taxon>
        <taxon>Euplotida</taxon>
        <taxon>Euplotidae</taxon>
        <taxon>Moneuplotes</taxon>
    </lineage>
</organism>
<evidence type="ECO:0000313" key="2">
    <source>
        <dbReference type="EMBL" id="CAI2380771.1"/>
    </source>
</evidence>
<evidence type="ECO:0000313" key="3">
    <source>
        <dbReference type="Proteomes" id="UP001295684"/>
    </source>
</evidence>
<name>A0AAD1XWS4_EUPCR</name>
<keyword evidence="3" id="KW-1185">Reference proteome</keyword>
<keyword evidence="1" id="KW-0732">Signal</keyword>
<reference evidence="2" key="1">
    <citation type="submission" date="2023-07" db="EMBL/GenBank/DDBJ databases">
        <authorList>
            <consortium name="AG Swart"/>
            <person name="Singh M."/>
            <person name="Singh A."/>
            <person name="Seah K."/>
            <person name="Emmerich C."/>
        </authorList>
    </citation>
    <scope>NUCLEOTIDE SEQUENCE</scope>
    <source>
        <strain evidence="2">DP1</strain>
    </source>
</reference>
<comment type="caution">
    <text evidence="2">The sequence shown here is derived from an EMBL/GenBank/DDBJ whole genome shotgun (WGS) entry which is preliminary data.</text>
</comment>
<dbReference type="AlphaFoldDB" id="A0AAD1XWS4"/>